<protein>
    <submittedName>
        <fullName evidence="1">Uncharacterized protein</fullName>
    </submittedName>
</protein>
<dbReference type="AlphaFoldDB" id="A0A6B3C5U6"/>
<name>A0A6B3C5U6_9ACTN</name>
<organism evidence="1">
    <name type="scientific">Streptomyces sp. SID12501</name>
    <dbReference type="NCBI Taxonomy" id="2706042"/>
    <lineage>
        <taxon>Bacteria</taxon>
        <taxon>Bacillati</taxon>
        <taxon>Actinomycetota</taxon>
        <taxon>Actinomycetes</taxon>
        <taxon>Kitasatosporales</taxon>
        <taxon>Streptomycetaceae</taxon>
        <taxon>Streptomyces</taxon>
    </lineage>
</organism>
<gene>
    <name evidence="1" type="ORF">G3I71_41860</name>
</gene>
<accession>A0A6B3C5U6</accession>
<dbReference type="RefSeq" id="WP_164323592.1">
    <property type="nucleotide sequence ID" value="NZ_JAAGLU010000060.1"/>
</dbReference>
<dbReference type="EMBL" id="JAAGLU010000060">
    <property type="protein sequence ID" value="NEC92175.1"/>
    <property type="molecule type" value="Genomic_DNA"/>
</dbReference>
<reference evidence="1" key="1">
    <citation type="submission" date="2020-01" db="EMBL/GenBank/DDBJ databases">
        <title>Insect and environment-associated Actinomycetes.</title>
        <authorList>
            <person name="Currrie C."/>
            <person name="Chevrette M."/>
            <person name="Carlson C."/>
            <person name="Stubbendieck R."/>
            <person name="Wendt-Pienkowski E."/>
        </authorList>
    </citation>
    <scope>NUCLEOTIDE SEQUENCE</scope>
    <source>
        <strain evidence="1">SID12501</strain>
    </source>
</reference>
<evidence type="ECO:0000313" key="1">
    <source>
        <dbReference type="EMBL" id="NEC92175.1"/>
    </source>
</evidence>
<proteinExistence type="predicted"/>
<comment type="caution">
    <text evidence="1">The sequence shown here is derived from an EMBL/GenBank/DDBJ whole genome shotgun (WGS) entry which is preliminary data.</text>
</comment>
<sequence>MSIESIESINATTNTLGTARLRVVPNIQQRAEQPPMSAVVTALPEFELNSPELLYAESFVPDPDTGSVEISLNSQGNGQLFTPDQADDFANKVIVWGRTVKAMADAARDHNDDVDETDIYMPKLVRECERLGLALQLTDDPAIDLAEIRVIDGRRTLIARVDEVPVAYDSVHPVGRCVTCNNLLDDTALPFVPANAMPGYGGGKNITGEDIKICRPCVTASGLPLTAAQRGPEWMARWGCPGFCVENHGQFGALECHSTVPVETRMCIAELDSSGYSENGETLPWLSAQVIVTNDKPQAYGRKTGVWLSSGVHVAEISPAKAREALDAMRGFVARLAAVVNDAERIAANDFDGDPEIARLDTEATDARIKRITEASAAKP</sequence>